<dbReference type="RefSeq" id="WP_007953307.1">
    <property type="nucleotide sequence ID" value="NZ_CP010978.1"/>
</dbReference>
<dbReference type="Gene3D" id="1.10.10.10">
    <property type="entry name" value="Winged helix-like DNA-binding domain superfamily/Winged helix DNA-binding domain"/>
    <property type="match status" value="1"/>
</dbReference>
<dbReference type="Proteomes" id="UP000005361">
    <property type="component" value="Chromosome"/>
</dbReference>
<dbReference type="SUPFAM" id="SSF46785">
    <property type="entry name" value="Winged helix' DNA-binding domain"/>
    <property type="match status" value="1"/>
</dbReference>
<keyword evidence="3" id="KW-0238">DNA-binding</keyword>
<dbReference type="Gene3D" id="3.40.190.290">
    <property type="match status" value="1"/>
</dbReference>
<dbReference type="GO" id="GO:0005829">
    <property type="term" value="C:cytosol"/>
    <property type="evidence" value="ECO:0007669"/>
    <property type="project" value="TreeGrafter"/>
</dbReference>
<reference evidence="7" key="2">
    <citation type="submission" date="2015-02" db="EMBL/GenBank/DDBJ databases">
        <title>Complete Genome Sequence of Pelosinus fermentans JBW45.</title>
        <authorList>
            <person name="De Leon K.B."/>
            <person name="Utturkar S.M."/>
            <person name="Camilleri L.B."/>
            <person name="Arkin A.P."/>
            <person name="Fields M.W."/>
            <person name="Brown S.D."/>
            <person name="Wall J.D."/>
        </authorList>
    </citation>
    <scope>NUCLEOTIDE SEQUENCE [LARGE SCALE GENOMIC DNA]</scope>
    <source>
        <strain evidence="7">JBW45</strain>
    </source>
</reference>
<dbReference type="FunFam" id="1.10.10.10:FF:000001">
    <property type="entry name" value="LysR family transcriptional regulator"/>
    <property type="match status" value="1"/>
</dbReference>
<organism evidence="6 7">
    <name type="scientific">Pelosinus fermentans JBW45</name>
    <dbReference type="NCBI Taxonomy" id="1192197"/>
    <lineage>
        <taxon>Bacteria</taxon>
        <taxon>Bacillati</taxon>
        <taxon>Bacillota</taxon>
        <taxon>Negativicutes</taxon>
        <taxon>Selenomonadales</taxon>
        <taxon>Sporomusaceae</taxon>
        <taxon>Pelosinus</taxon>
    </lineage>
</organism>
<keyword evidence="4" id="KW-0804">Transcription</keyword>
<dbReference type="CDD" id="cd05466">
    <property type="entry name" value="PBP2_LTTR_substrate"/>
    <property type="match status" value="1"/>
</dbReference>
<dbReference type="Pfam" id="PF03466">
    <property type="entry name" value="LysR_substrate"/>
    <property type="match status" value="1"/>
</dbReference>
<comment type="similarity">
    <text evidence="1">Belongs to the LysR transcriptional regulatory family.</text>
</comment>
<dbReference type="STRING" id="1192197.JBW_04083"/>
<dbReference type="GO" id="GO:0003700">
    <property type="term" value="F:DNA-binding transcription factor activity"/>
    <property type="evidence" value="ECO:0007669"/>
    <property type="project" value="InterPro"/>
</dbReference>
<evidence type="ECO:0000313" key="7">
    <source>
        <dbReference type="Proteomes" id="UP000005361"/>
    </source>
</evidence>
<protein>
    <submittedName>
        <fullName evidence="6">Transcriptional regulator, LysR family</fullName>
    </submittedName>
</protein>
<dbReference type="InterPro" id="IPR036390">
    <property type="entry name" value="WH_DNA-bd_sf"/>
</dbReference>
<evidence type="ECO:0000313" key="6">
    <source>
        <dbReference type="EMBL" id="AJQ29416.1"/>
    </source>
</evidence>
<name>I9DM41_9FIRM</name>
<proteinExistence type="inferred from homology"/>
<dbReference type="HOGENOM" id="CLU_039613_6_2_9"/>
<sequence length="301" mass="34099">MNFSQLAYFVDIVRLGTFSEAASDNHISQSSLSKQIKALENELDALLFTREHSRVTLTKHGKILLPFAKQTLQAHREVVTALQACNPARDRHIALGLIPIESTYRISAFIAEFQAAISEVANIDIYEESQQDILKLLDNDILDLAFVRTELFTSTAPYEILPYRKERMACICPRNHPFAQCSSIALKDLAQEKIILLDRKSSLHHLGVNELTKQEIMYHISCTVGSHSIILEMISRGLGVSLLPQSVLQQENNALTAIPLLEDIYSEISIVRKKNRPMSPMKKHFWTFITNQCDRSKRPAN</sequence>
<dbReference type="KEGG" id="pft:JBW_04083"/>
<dbReference type="InterPro" id="IPR036388">
    <property type="entry name" value="WH-like_DNA-bd_sf"/>
</dbReference>
<feature type="domain" description="HTH lysR-type" evidence="5">
    <location>
        <begin position="1"/>
        <end position="58"/>
    </location>
</feature>
<evidence type="ECO:0000256" key="3">
    <source>
        <dbReference type="ARBA" id="ARBA00023125"/>
    </source>
</evidence>
<evidence type="ECO:0000256" key="1">
    <source>
        <dbReference type="ARBA" id="ARBA00009437"/>
    </source>
</evidence>
<dbReference type="OrthoDB" id="1677645at2"/>
<accession>I9DM41</accession>
<evidence type="ECO:0000256" key="2">
    <source>
        <dbReference type="ARBA" id="ARBA00023015"/>
    </source>
</evidence>
<dbReference type="PRINTS" id="PR00039">
    <property type="entry name" value="HTHLYSR"/>
</dbReference>
<dbReference type="GO" id="GO:0003677">
    <property type="term" value="F:DNA binding"/>
    <property type="evidence" value="ECO:0007669"/>
    <property type="project" value="UniProtKB-KW"/>
</dbReference>
<dbReference type="InterPro" id="IPR050950">
    <property type="entry name" value="HTH-type_LysR_regulators"/>
</dbReference>
<dbReference type="Pfam" id="PF00126">
    <property type="entry name" value="HTH_1"/>
    <property type="match status" value="1"/>
</dbReference>
<evidence type="ECO:0000256" key="4">
    <source>
        <dbReference type="ARBA" id="ARBA00023163"/>
    </source>
</evidence>
<reference evidence="6 7" key="1">
    <citation type="journal article" date="2015" name="Genome Announc.">
        <title>Complete Genome Sequence of Pelosinus fermentans JBW45, a Member of a Remarkably Competitive Group of Negativicutes in the Firmicutes Phylum.</title>
        <authorList>
            <person name="De Leon K.B."/>
            <person name="Utturkar S.M."/>
            <person name="Camilleri L.B."/>
            <person name="Elias D.A."/>
            <person name="Arkin A.P."/>
            <person name="Fields M.W."/>
            <person name="Brown S.D."/>
            <person name="Wall J.D."/>
        </authorList>
    </citation>
    <scope>NUCLEOTIDE SEQUENCE [LARGE SCALE GENOMIC DNA]</scope>
    <source>
        <strain evidence="6 7">JBW45</strain>
    </source>
</reference>
<dbReference type="PANTHER" id="PTHR30419">
    <property type="entry name" value="HTH-TYPE TRANSCRIPTIONAL REGULATOR YBHD"/>
    <property type="match status" value="1"/>
</dbReference>
<dbReference type="PANTHER" id="PTHR30419:SF8">
    <property type="entry name" value="NITROGEN ASSIMILATION TRANSCRIPTIONAL ACTIVATOR-RELATED"/>
    <property type="match status" value="1"/>
</dbReference>
<keyword evidence="2" id="KW-0805">Transcription regulation</keyword>
<evidence type="ECO:0000259" key="5">
    <source>
        <dbReference type="PROSITE" id="PS50931"/>
    </source>
</evidence>
<dbReference type="AlphaFoldDB" id="I9DM41"/>
<dbReference type="EMBL" id="CP010978">
    <property type="protein sequence ID" value="AJQ29416.1"/>
    <property type="molecule type" value="Genomic_DNA"/>
</dbReference>
<dbReference type="SUPFAM" id="SSF53850">
    <property type="entry name" value="Periplasmic binding protein-like II"/>
    <property type="match status" value="1"/>
</dbReference>
<dbReference type="InterPro" id="IPR005119">
    <property type="entry name" value="LysR_subst-bd"/>
</dbReference>
<dbReference type="InterPro" id="IPR000847">
    <property type="entry name" value="LysR_HTH_N"/>
</dbReference>
<gene>
    <name evidence="6" type="ORF">JBW_04083</name>
</gene>
<dbReference type="PROSITE" id="PS50931">
    <property type="entry name" value="HTH_LYSR"/>
    <property type="match status" value="1"/>
</dbReference>